<organism evidence="1">
    <name type="scientific">Candidatus Methanophaga sp. ANME-1 ERB7</name>
    <dbReference type="NCBI Taxonomy" id="2759913"/>
    <lineage>
        <taxon>Archaea</taxon>
        <taxon>Methanobacteriati</taxon>
        <taxon>Methanobacteriota</taxon>
        <taxon>Stenosarchaea group</taxon>
        <taxon>Methanomicrobia</taxon>
        <taxon>Candidatus Methanophagales</taxon>
        <taxon>Candidatus Methanophagaceae</taxon>
        <taxon>Candidatus Methanophaga</taxon>
    </lineage>
</organism>
<sequence length="155" mass="18086">MIYPKSIAFISRTLVISSNKYFLYFYTMNETVSLVKLSFHIANAMERLRRSKESFFHCYYFFQSRHEYRRLCQIQQINLILIYIDRYHIIPKLCKTRSGHRANIAAPDYCDYYDIIRASSPARPASLDSALLIPSTVPTASSPLFPLPLKNEQAC</sequence>
<dbReference type="AlphaFoldDB" id="A0A7G9Z5E3"/>
<reference evidence="1" key="1">
    <citation type="submission" date="2020-06" db="EMBL/GenBank/DDBJ databases">
        <title>Unique genomic features of the anaerobic methanotrophic archaea.</title>
        <authorList>
            <person name="Chadwick G.L."/>
            <person name="Skennerton C.T."/>
            <person name="Laso-Perez R."/>
            <person name="Leu A.O."/>
            <person name="Speth D.R."/>
            <person name="Yu H."/>
            <person name="Morgan-Lang C."/>
            <person name="Hatzenpichler R."/>
            <person name="Goudeau D."/>
            <person name="Malmstrom R."/>
            <person name="Brazelton W.J."/>
            <person name="Woyke T."/>
            <person name="Hallam S.J."/>
            <person name="Tyson G.W."/>
            <person name="Wegener G."/>
            <person name="Boetius A."/>
            <person name="Orphan V."/>
        </authorList>
    </citation>
    <scope>NUCLEOTIDE SEQUENCE</scope>
</reference>
<name>A0A7G9Z5E3_9EURY</name>
<accession>A0A7G9Z5E3</accession>
<dbReference type="EMBL" id="MT631615">
    <property type="protein sequence ID" value="QNO55477.1"/>
    <property type="molecule type" value="Genomic_DNA"/>
</dbReference>
<gene>
    <name evidence="1" type="ORF">DEIOECNE_00027</name>
</gene>
<protein>
    <submittedName>
        <fullName evidence="1">Uncharacterized protein</fullName>
    </submittedName>
</protein>
<evidence type="ECO:0000313" key="1">
    <source>
        <dbReference type="EMBL" id="QNO55477.1"/>
    </source>
</evidence>
<proteinExistence type="predicted"/>